<evidence type="ECO:0000313" key="11">
    <source>
        <dbReference type="EMBL" id="EMD90857.1"/>
    </source>
</evidence>
<dbReference type="Pfam" id="PF04193">
    <property type="entry name" value="PQ-loop"/>
    <property type="match status" value="2"/>
</dbReference>
<evidence type="ECO:0000256" key="2">
    <source>
        <dbReference type="ARBA" id="ARBA00004127"/>
    </source>
</evidence>
<dbReference type="GO" id="GO:0098588">
    <property type="term" value="C:bounding membrane of organelle"/>
    <property type="evidence" value="ECO:0007669"/>
    <property type="project" value="UniProtKB-ARBA"/>
</dbReference>
<feature type="transmembrane region" description="Helical" evidence="10">
    <location>
        <begin position="47"/>
        <end position="68"/>
    </location>
</feature>
<dbReference type="Gene3D" id="1.20.1280.290">
    <property type="match status" value="2"/>
</dbReference>
<dbReference type="GO" id="GO:0015179">
    <property type="term" value="F:L-amino acid transmembrane transporter activity"/>
    <property type="evidence" value="ECO:0007669"/>
    <property type="project" value="UniProtKB-ARBA"/>
</dbReference>
<dbReference type="InterPro" id="IPR051415">
    <property type="entry name" value="LAAT-1"/>
</dbReference>
<keyword evidence="4" id="KW-0926">Vacuole</keyword>
<evidence type="ECO:0000256" key="8">
    <source>
        <dbReference type="ARBA" id="ARBA00023136"/>
    </source>
</evidence>
<keyword evidence="7 10" id="KW-1133">Transmembrane helix</keyword>
<dbReference type="HOGENOM" id="CLU_019699_1_0_1"/>
<keyword evidence="5 10" id="KW-0812">Transmembrane</keyword>
<sequence>MAALASLPDVDTDAFSGICGTISIVAWVVVFSPQIYKNFRRGSCDGLSLHFLAVWLLGDIFNVVGAVLQGVRPTMIILAIYFTVADVVLLAQCFFYRGLTWKDDTSAAPHTLMPSETEDPNERTSLLDEHMIANERRSPDENNKNNETNAFGEHANPIARTCLYMYVQNIAMVFLVCTTGIVFWYTSHESTNHEGLAPGREIPKFDIWGQIFGWLCAALYFGSRFPQLILNWRRKSVEGLSVLFFLFACLGNSTYVLSILAFDSTGTVSNSCLESCEARELYGKHILVNLPWLVDGLGTMLLDGAIFAQFLLYGEVKPIRDEV</sequence>
<keyword evidence="3" id="KW-0813">Transport</keyword>
<name>M2USN3_COCH5</name>
<comment type="similarity">
    <text evidence="9">Belongs to the laat-1 family.</text>
</comment>
<evidence type="ECO:0000256" key="1">
    <source>
        <dbReference type="ARBA" id="ARBA00004116"/>
    </source>
</evidence>
<dbReference type="GO" id="GO:0005773">
    <property type="term" value="C:vacuole"/>
    <property type="evidence" value="ECO:0007669"/>
    <property type="project" value="UniProtKB-SubCell"/>
</dbReference>
<evidence type="ECO:0000256" key="5">
    <source>
        <dbReference type="ARBA" id="ARBA00022692"/>
    </source>
</evidence>
<dbReference type="GO" id="GO:0015174">
    <property type="term" value="F:basic amino acid transmembrane transporter activity"/>
    <property type="evidence" value="ECO:0007669"/>
    <property type="project" value="UniProtKB-ARBA"/>
</dbReference>
<feature type="transmembrane region" description="Helical" evidence="10">
    <location>
        <begin position="242"/>
        <end position="262"/>
    </location>
</feature>
<dbReference type="GO" id="GO:0034488">
    <property type="term" value="P:basic amino acid transmembrane export from vacuole"/>
    <property type="evidence" value="ECO:0007669"/>
    <property type="project" value="UniProtKB-ARBA"/>
</dbReference>
<evidence type="ECO:0000256" key="4">
    <source>
        <dbReference type="ARBA" id="ARBA00022554"/>
    </source>
</evidence>
<keyword evidence="6" id="KW-0677">Repeat</keyword>
<dbReference type="GO" id="GO:0015101">
    <property type="term" value="F:organic cation transmembrane transporter activity"/>
    <property type="evidence" value="ECO:0007669"/>
    <property type="project" value="UniProtKB-ARBA"/>
</dbReference>
<dbReference type="OMA" id="HMIANER"/>
<dbReference type="GO" id="GO:0012505">
    <property type="term" value="C:endomembrane system"/>
    <property type="evidence" value="ECO:0007669"/>
    <property type="project" value="UniProtKB-SubCell"/>
</dbReference>
<evidence type="ECO:0008006" key="13">
    <source>
        <dbReference type="Google" id="ProtNLM"/>
    </source>
</evidence>
<feature type="transmembrane region" description="Helical" evidence="10">
    <location>
        <begin position="163"/>
        <end position="185"/>
    </location>
</feature>
<evidence type="ECO:0000313" key="12">
    <source>
        <dbReference type="Proteomes" id="UP000016936"/>
    </source>
</evidence>
<dbReference type="eggNOG" id="KOG2913">
    <property type="taxonomic scope" value="Eukaryota"/>
</dbReference>
<dbReference type="AlphaFoldDB" id="M2USN3"/>
<dbReference type="FunFam" id="1.20.1280.290:FF:000011">
    <property type="entry name" value="PQ loop repeat protein"/>
    <property type="match status" value="1"/>
</dbReference>
<gene>
    <name evidence="11" type="ORF">COCHEDRAFT_1194598</name>
</gene>
<evidence type="ECO:0000256" key="10">
    <source>
        <dbReference type="SAM" id="Phobius"/>
    </source>
</evidence>
<keyword evidence="12" id="KW-1185">Reference proteome</keyword>
<reference evidence="11 12" key="1">
    <citation type="journal article" date="2012" name="PLoS Pathog.">
        <title>Diverse lifestyles and strategies of plant pathogenesis encoded in the genomes of eighteen Dothideomycetes fungi.</title>
        <authorList>
            <person name="Ohm R.A."/>
            <person name="Feau N."/>
            <person name="Henrissat B."/>
            <person name="Schoch C.L."/>
            <person name="Horwitz B.A."/>
            <person name="Barry K.W."/>
            <person name="Condon B.J."/>
            <person name="Copeland A.C."/>
            <person name="Dhillon B."/>
            <person name="Glaser F."/>
            <person name="Hesse C.N."/>
            <person name="Kosti I."/>
            <person name="LaButti K."/>
            <person name="Lindquist E.A."/>
            <person name="Lucas S."/>
            <person name="Salamov A.A."/>
            <person name="Bradshaw R.E."/>
            <person name="Ciuffetti L."/>
            <person name="Hamelin R.C."/>
            <person name="Kema G.H.J."/>
            <person name="Lawrence C."/>
            <person name="Scott J.A."/>
            <person name="Spatafora J.W."/>
            <person name="Turgeon B.G."/>
            <person name="de Wit P.J.G.M."/>
            <person name="Zhong S."/>
            <person name="Goodwin S.B."/>
            <person name="Grigoriev I.V."/>
        </authorList>
    </citation>
    <scope>NUCLEOTIDE SEQUENCE [LARGE SCALE GENOMIC DNA]</scope>
    <source>
        <strain evidence="12">C5 / ATCC 48332 / race O</strain>
    </source>
</reference>
<dbReference type="OrthoDB" id="8048523at2759"/>
<dbReference type="SMART" id="SM00679">
    <property type="entry name" value="CTNS"/>
    <property type="match status" value="2"/>
</dbReference>
<keyword evidence="8 10" id="KW-0472">Membrane</keyword>
<protein>
    <recommendedName>
        <fullName evidence="13">PQ-loop-domain-containing protein</fullName>
    </recommendedName>
</protein>
<feature type="transmembrane region" description="Helical" evidence="10">
    <location>
        <begin position="205"/>
        <end position="222"/>
    </location>
</feature>
<feature type="transmembrane region" description="Helical" evidence="10">
    <location>
        <begin position="292"/>
        <end position="313"/>
    </location>
</feature>
<dbReference type="Proteomes" id="UP000016936">
    <property type="component" value="Unassembled WGS sequence"/>
</dbReference>
<comment type="subcellular location">
    <subcellularLocation>
        <location evidence="2">Endomembrane system</location>
        <topology evidence="2">Multi-pass membrane protein</topology>
    </subcellularLocation>
    <subcellularLocation>
        <location evidence="1">Vacuole</location>
    </subcellularLocation>
</comment>
<evidence type="ECO:0000256" key="6">
    <source>
        <dbReference type="ARBA" id="ARBA00022737"/>
    </source>
</evidence>
<dbReference type="InterPro" id="IPR006603">
    <property type="entry name" value="PQ-loop_rpt"/>
</dbReference>
<dbReference type="PANTHER" id="PTHR16201:SF35">
    <property type="entry name" value="VACUOLAR AMINO ACID TRANSPORTER YPQ1-RELATED"/>
    <property type="match status" value="1"/>
</dbReference>
<evidence type="ECO:0000256" key="3">
    <source>
        <dbReference type="ARBA" id="ARBA00022448"/>
    </source>
</evidence>
<proteinExistence type="inferred from homology"/>
<feature type="transmembrane region" description="Helical" evidence="10">
    <location>
        <begin position="14"/>
        <end position="35"/>
    </location>
</feature>
<organism evidence="11 12">
    <name type="scientific">Cochliobolus heterostrophus (strain C5 / ATCC 48332 / race O)</name>
    <name type="common">Southern corn leaf blight fungus</name>
    <name type="synonym">Bipolaris maydis</name>
    <dbReference type="NCBI Taxonomy" id="701091"/>
    <lineage>
        <taxon>Eukaryota</taxon>
        <taxon>Fungi</taxon>
        <taxon>Dikarya</taxon>
        <taxon>Ascomycota</taxon>
        <taxon>Pezizomycotina</taxon>
        <taxon>Dothideomycetes</taxon>
        <taxon>Pleosporomycetidae</taxon>
        <taxon>Pleosporales</taxon>
        <taxon>Pleosporineae</taxon>
        <taxon>Pleosporaceae</taxon>
        <taxon>Bipolaris</taxon>
    </lineage>
</organism>
<feature type="transmembrane region" description="Helical" evidence="10">
    <location>
        <begin position="74"/>
        <end position="96"/>
    </location>
</feature>
<reference evidence="12" key="2">
    <citation type="journal article" date="2013" name="PLoS Genet.">
        <title>Comparative genome structure, secondary metabolite, and effector coding capacity across Cochliobolus pathogens.</title>
        <authorList>
            <person name="Condon B.J."/>
            <person name="Leng Y."/>
            <person name="Wu D."/>
            <person name="Bushley K.E."/>
            <person name="Ohm R.A."/>
            <person name="Otillar R."/>
            <person name="Martin J."/>
            <person name="Schackwitz W."/>
            <person name="Grimwood J."/>
            <person name="MohdZainudin N."/>
            <person name="Xue C."/>
            <person name="Wang R."/>
            <person name="Manning V.A."/>
            <person name="Dhillon B."/>
            <person name="Tu Z.J."/>
            <person name="Steffenson B.J."/>
            <person name="Salamov A."/>
            <person name="Sun H."/>
            <person name="Lowry S."/>
            <person name="LaButti K."/>
            <person name="Han J."/>
            <person name="Copeland A."/>
            <person name="Lindquist E."/>
            <person name="Barry K."/>
            <person name="Schmutz J."/>
            <person name="Baker S.E."/>
            <person name="Ciuffetti L.M."/>
            <person name="Grigoriev I.V."/>
            <person name="Zhong S."/>
            <person name="Turgeon B.G."/>
        </authorList>
    </citation>
    <scope>NUCLEOTIDE SEQUENCE [LARGE SCALE GENOMIC DNA]</scope>
    <source>
        <strain evidence="12">C5 / ATCC 48332 / race O</strain>
    </source>
</reference>
<evidence type="ECO:0000256" key="7">
    <source>
        <dbReference type="ARBA" id="ARBA00022989"/>
    </source>
</evidence>
<dbReference type="GO" id="GO:0034490">
    <property type="term" value="P:basic amino acid transmembrane import into vacuole"/>
    <property type="evidence" value="ECO:0007669"/>
    <property type="project" value="UniProtKB-ARBA"/>
</dbReference>
<dbReference type="EMBL" id="KB445577">
    <property type="protein sequence ID" value="EMD90857.1"/>
    <property type="molecule type" value="Genomic_DNA"/>
</dbReference>
<dbReference type="PANTHER" id="PTHR16201">
    <property type="entry name" value="SEVEN TRANSMEMBRANE PROTEIN 1-RELATED"/>
    <property type="match status" value="1"/>
</dbReference>
<evidence type="ECO:0000256" key="9">
    <source>
        <dbReference type="ARBA" id="ARBA00038039"/>
    </source>
</evidence>
<accession>M2USN3</accession>